<sequence length="106" mass="12325">MEKMWEKKEGDLHRRMGEKIELLAVPVELIRGDWRMEEKKRGREGGRSICNFANEQIFGFTKNSKTLNCLKEYGIPRNQILPDGFVIIIGDRAVPRIELLQGKLLQ</sequence>
<dbReference type="Proteomes" id="UP001630127">
    <property type="component" value="Unassembled WGS sequence"/>
</dbReference>
<reference evidence="1 2" key="1">
    <citation type="submission" date="2024-11" db="EMBL/GenBank/DDBJ databases">
        <title>A near-complete genome assembly of Cinchona calisaya.</title>
        <authorList>
            <person name="Lian D.C."/>
            <person name="Zhao X.W."/>
            <person name="Wei L."/>
        </authorList>
    </citation>
    <scope>NUCLEOTIDE SEQUENCE [LARGE SCALE GENOMIC DNA]</scope>
    <source>
        <tissue evidence="1">Nenye</tissue>
    </source>
</reference>
<gene>
    <name evidence="1" type="ORF">ACH5RR_039111</name>
</gene>
<comment type="caution">
    <text evidence="1">The sequence shown here is derived from an EMBL/GenBank/DDBJ whole genome shotgun (WGS) entry which is preliminary data.</text>
</comment>
<accession>A0ABD2XYP6</accession>
<proteinExistence type="predicted"/>
<dbReference type="AlphaFoldDB" id="A0ABD2XYP6"/>
<organism evidence="1 2">
    <name type="scientific">Cinchona calisaya</name>
    <dbReference type="NCBI Taxonomy" id="153742"/>
    <lineage>
        <taxon>Eukaryota</taxon>
        <taxon>Viridiplantae</taxon>
        <taxon>Streptophyta</taxon>
        <taxon>Embryophyta</taxon>
        <taxon>Tracheophyta</taxon>
        <taxon>Spermatophyta</taxon>
        <taxon>Magnoliopsida</taxon>
        <taxon>eudicotyledons</taxon>
        <taxon>Gunneridae</taxon>
        <taxon>Pentapetalae</taxon>
        <taxon>asterids</taxon>
        <taxon>lamiids</taxon>
        <taxon>Gentianales</taxon>
        <taxon>Rubiaceae</taxon>
        <taxon>Cinchonoideae</taxon>
        <taxon>Cinchoneae</taxon>
        <taxon>Cinchona</taxon>
    </lineage>
</organism>
<evidence type="ECO:0000313" key="1">
    <source>
        <dbReference type="EMBL" id="KAL3500018.1"/>
    </source>
</evidence>
<protein>
    <recommendedName>
        <fullName evidence="3">RCK C-terminal domain-containing protein</fullName>
    </recommendedName>
</protein>
<evidence type="ECO:0008006" key="3">
    <source>
        <dbReference type="Google" id="ProtNLM"/>
    </source>
</evidence>
<name>A0ABD2XYP6_9GENT</name>
<evidence type="ECO:0000313" key="2">
    <source>
        <dbReference type="Proteomes" id="UP001630127"/>
    </source>
</evidence>
<keyword evidence="2" id="KW-1185">Reference proteome</keyword>
<dbReference type="EMBL" id="JBJUIK010000016">
    <property type="protein sequence ID" value="KAL3500018.1"/>
    <property type="molecule type" value="Genomic_DNA"/>
</dbReference>